<dbReference type="AlphaFoldDB" id="A0AAD4AE37"/>
<organism evidence="1 2">
    <name type="scientific">Pseudoalteromonas citrea</name>
    <dbReference type="NCBI Taxonomy" id="43655"/>
    <lineage>
        <taxon>Bacteria</taxon>
        <taxon>Pseudomonadati</taxon>
        <taxon>Pseudomonadota</taxon>
        <taxon>Gammaproteobacteria</taxon>
        <taxon>Alteromonadales</taxon>
        <taxon>Pseudoalteromonadaceae</taxon>
        <taxon>Pseudoalteromonas</taxon>
    </lineage>
</organism>
<protein>
    <recommendedName>
        <fullName evidence="3">Phytanoyl-CoA dioxygenase</fullName>
    </recommendedName>
</protein>
<sequence length="221" mass="25722">MRLDNDGFLILRGLINKKDLEKIQKEVNKDFFKSNNLKEESELNLITAHKSVKKCNVKYLSMGYENKLIDREINNLANSKIKNKISELIDKDLTYESGGSIITLFPEELTGYHVSYHQDEDVSDKNPNRIHVITPLTNEKLDLIQVLSSTHKVGTFKHSLFGPLIKIEDENLENHLKNEIDITLNFGDFLIFYTSLVHRVKDNINSDKSHWMLRFILKHKK</sequence>
<evidence type="ECO:0000313" key="1">
    <source>
        <dbReference type="EMBL" id="KAF7764212.1"/>
    </source>
</evidence>
<accession>A0AAD4AE37</accession>
<evidence type="ECO:0000313" key="2">
    <source>
        <dbReference type="Proteomes" id="UP000016487"/>
    </source>
</evidence>
<reference evidence="1" key="2">
    <citation type="submission" date="2015-03" db="EMBL/GenBank/DDBJ databases">
        <title>Genome sequence of Pseudoalteromonas citrea.</title>
        <authorList>
            <person name="Xie B.-B."/>
            <person name="Rong J.-C."/>
            <person name="Qin Q.-L."/>
            <person name="Zhang Y.-Z."/>
        </authorList>
    </citation>
    <scope>NUCLEOTIDE SEQUENCE</scope>
    <source>
        <strain evidence="1">DSM 8771</strain>
    </source>
</reference>
<dbReference type="RefSeq" id="WP_010367391.1">
    <property type="nucleotide sequence ID" value="NZ_AHBZ03000027.1"/>
</dbReference>
<dbReference type="Gene3D" id="2.60.120.620">
    <property type="entry name" value="q2cbj1_9rhob like domain"/>
    <property type="match status" value="1"/>
</dbReference>
<evidence type="ECO:0008006" key="3">
    <source>
        <dbReference type="Google" id="ProtNLM"/>
    </source>
</evidence>
<name>A0AAD4AE37_9GAMM</name>
<comment type="caution">
    <text evidence="1">The sequence shown here is derived from an EMBL/GenBank/DDBJ whole genome shotgun (WGS) entry which is preliminary data.</text>
</comment>
<dbReference type="SUPFAM" id="SSF51197">
    <property type="entry name" value="Clavaminate synthase-like"/>
    <property type="match status" value="1"/>
</dbReference>
<dbReference type="Proteomes" id="UP000016487">
    <property type="component" value="Unassembled WGS sequence"/>
</dbReference>
<dbReference type="EMBL" id="AHBZ03000027">
    <property type="protein sequence ID" value="KAF7764212.1"/>
    <property type="molecule type" value="Genomic_DNA"/>
</dbReference>
<gene>
    <name evidence="1" type="ORF">PCIT_b0148</name>
</gene>
<proteinExistence type="predicted"/>
<reference evidence="1" key="1">
    <citation type="journal article" date="2012" name="J. Bacteriol.">
        <title>Genome sequences of type strains of seven species of the marine bacterium Pseudoalteromonas.</title>
        <authorList>
            <person name="Xie B.B."/>
            <person name="Shu Y.L."/>
            <person name="Qin Q.L."/>
            <person name="Rong J.C."/>
            <person name="Zhang X.Y."/>
            <person name="Chen X.L."/>
            <person name="Shi M."/>
            <person name="He H.L."/>
            <person name="Zhou B.C."/>
            <person name="Zhang Y.Z."/>
        </authorList>
    </citation>
    <scope>NUCLEOTIDE SEQUENCE</scope>
    <source>
        <strain evidence="1">DSM 8771</strain>
    </source>
</reference>